<comment type="similarity">
    <text evidence="1">Belongs to the class-II aminoacyl-tRNA synthetase family.</text>
</comment>
<dbReference type="GO" id="GO:0004821">
    <property type="term" value="F:histidine-tRNA ligase activity"/>
    <property type="evidence" value="ECO:0007669"/>
    <property type="project" value="UniProtKB-EC"/>
</dbReference>
<dbReference type="GO" id="GO:0006427">
    <property type="term" value="P:histidyl-tRNA aminoacylation"/>
    <property type="evidence" value="ECO:0007669"/>
    <property type="project" value="InterPro"/>
</dbReference>
<dbReference type="InterPro" id="IPR004516">
    <property type="entry name" value="HisRS/HisZ"/>
</dbReference>
<dbReference type="GO" id="GO:0005737">
    <property type="term" value="C:cytoplasm"/>
    <property type="evidence" value="ECO:0007669"/>
    <property type="project" value="InterPro"/>
</dbReference>
<dbReference type="GO" id="GO:0005524">
    <property type="term" value="F:ATP binding"/>
    <property type="evidence" value="ECO:0007669"/>
    <property type="project" value="InterPro"/>
</dbReference>
<dbReference type="PIRSF" id="PIRSF001549">
    <property type="entry name" value="His-tRNA_synth"/>
    <property type="match status" value="1"/>
</dbReference>
<comment type="caution">
    <text evidence="3">The sequence shown here is derived from an EMBL/GenBank/DDBJ whole genome shotgun (WGS) entry which is preliminary data.</text>
</comment>
<dbReference type="Gene3D" id="3.30.930.10">
    <property type="entry name" value="Bira Bifunctional Protein, Domain 2"/>
    <property type="match status" value="1"/>
</dbReference>
<dbReference type="PANTHER" id="PTHR43707:SF1">
    <property type="entry name" value="HISTIDINE--TRNA LIGASE, MITOCHONDRIAL-RELATED"/>
    <property type="match status" value="1"/>
</dbReference>
<dbReference type="Pfam" id="PF13393">
    <property type="entry name" value="tRNA-synt_His"/>
    <property type="match status" value="1"/>
</dbReference>
<accession>K1RM68</accession>
<dbReference type="NCBIfam" id="TIGR00442">
    <property type="entry name" value="hisS"/>
    <property type="match status" value="1"/>
</dbReference>
<gene>
    <name evidence="3" type="ORF">OBE_16237</name>
</gene>
<evidence type="ECO:0000259" key="2">
    <source>
        <dbReference type="PROSITE" id="PS50862"/>
    </source>
</evidence>
<organism evidence="3">
    <name type="scientific">human gut metagenome</name>
    <dbReference type="NCBI Taxonomy" id="408170"/>
    <lineage>
        <taxon>unclassified sequences</taxon>
        <taxon>metagenomes</taxon>
        <taxon>organismal metagenomes</taxon>
    </lineage>
</organism>
<evidence type="ECO:0000313" key="3">
    <source>
        <dbReference type="EMBL" id="EKC46483.1"/>
    </source>
</evidence>
<dbReference type="HAMAP" id="MF_00127">
    <property type="entry name" value="His_tRNA_synth"/>
    <property type="match status" value="1"/>
</dbReference>
<dbReference type="SUPFAM" id="SSF55681">
    <property type="entry name" value="Class II aaRS and biotin synthetases"/>
    <property type="match status" value="1"/>
</dbReference>
<dbReference type="PANTHER" id="PTHR43707">
    <property type="entry name" value="HISTIDYL-TRNA SYNTHETASE"/>
    <property type="match status" value="1"/>
</dbReference>
<evidence type="ECO:0000256" key="1">
    <source>
        <dbReference type="ARBA" id="ARBA00008226"/>
    </source>
</evidence>
<dbReference type="CDD" id="cd00773">
    <property type="entry name" value="HisRS-like_core"/>
    <property type="match status" value="1"/>
</dbReference>
<dbReference type="EMBL" id="AJWZ01011103">
    <property type="protein sequence ID" value="EKC46483.1"/>
    <property type="molecule type" value="Genomic_DNA"/>
</dbReference>
<dbReference type="InterPro" id="IPR015807">
    <property type="entry name" value="His-tRNA-ligase"/>
</dbReference>
<name>K1RM68_9ZZZZ</name>
<dbReference type="InterPro" id="IPR006195">
    <property type="entry name" value="aa-tRNA-synth_II"/>
</dbReference>
<keyword evidence="3" id="KW-0436">Ligase</keyword>
<dbReference type="InterPro" id="IPR041715">
    <property type="entry name" value="HisRS-like_core"/>
</dbReference>
<dbReference type="EC" id="6.1.1.21" evidence="3"/>
<feature type="domain" description="Aminoacyl-transfer RNA synthetases class-II family profile" evidence="2">
    <location>
        <begin position="40"/>
        <end position="342"/>
    </location>
</feature>
<dbReference type="InterPro" id="IPR045864">
    <property type="entry name" value="aa-tRNA-synth_II/BPL/LPL"/>
</dbReference>
<protein>
    <submittedName>
        <fullName evidence="3">Histidyl-tRNA synthetase</fullName>
        <ecNumber evidence="3">6.1.1.21</ecNumber>
    </submittedName>
</protein>
<proteinExistence type="inferred from homology"/>
<dbReference type="PROSITE" id="PS50862">
    <property type="entry name" value="AA_TRNA_LIGASE_II"/>
    <property type="match status" value="1"/>
</dbReference>
<sequence length="368" mass="42307">MYNNYVSVLRHTLREEILMITKPKGTSDIFGKKAKKWKYIEEIVDDVMQKYNYTYIRTPLFESTDLFHRGIGDTSDIVTKETYDFSDRGGRSLTLRPEGTAGVVRSFIENKMYGNNDLPVKCYYNGTMYRYERPQLGRDRELTQFGYEVLGSSDPFSDAEVISLAVNIYKMLGLKNIKVEINSLGDNESRISYRNALLDYLTPYADKLCDDCKKRLEKNPLRILDCKIDGESEIVKNAPTTIDYLNEDSKKRFDEVKEYLDILEIPYEVNPQIVRGLDYYNHTVFEIKVDLDALNNAQTIGAGGRYNGLVKELGGPDTPCIGFASGISRVLLALEEQEVELPIKDDIDLFIMYVNDEEKNMLYICNKN</sequence>
<dbReference type="AlphaFoldDB" id="K1RM68"/>
<keyword evidence="3" id="KW-0030">Aminoacyl-tRNA synthetase</keyword>
<reference evidence="3" key="1">
    <citation type="journal article" date="2013" name="Environ. Microbiol.">
        <title>Microbiota from the distal guts of lean and obese adolescents exhibit partial functional redundancy besides clear differences in community structure.</title>
        <authorList>
            <person name="Ferrer M."/>
            <person name="Ruiz A."/>
            <person name="Lanza F."/>
            <person name="Haange S.B."/>
            <person name="Oberbach A."/>
            <person name="Till H."/>
            <person name="Bargiela R."/>
            <person name="Campoy C."/>
            <person name="Segura M.T."/>
            <person name="Richter M."/>
            <person name="von Bergen M."/>
            <person name="Seifert J."/>
            <person name="Suarez A."/>
        </authorList>
    </citation>
    <scope>NUCLEOTIDE SEQUENCE</scope>
</reference>